<protein>
    <submittedName>
        <fullName evidence="1">Uncharacterized protein</fullName>
    </submittedName>
</protein>
<gene>
    <name evidence="1" type="ORF">MKS91_00895</name>
</gene>
<evidence type="ECO:0000313" key="1">
    <source>
        <dbReference type="EMBL" id="MCP8351853.1"/>
    </source>
</evidence>
<dbReference type="EMBL" id="JAKUDN010000001">
    <property type="protein sequence ID" value="MCP8351853.1"/>
    <property type="molecule type" value="Genomic_DNA"/>
</dbReference>
<dbReference type="Proteomes" id="UP001320768">
    <property type="component" value="Unassembled WGS sequence"/>
</dbReference>
<keyword evidence="2" id="KW-1185">Reference proteome</keyword>
<comment type="caution">
    <text evidence="1">The sequence shown here is derived from an EMBL/GenBank/DDBJ whole genome shotgun (WGS) entry which is preliminary data.</text>
</comment>
<sequence length="147" mass="16614">MCFLRCMSFFCCCYSRPKPVFTSLPLIDDSDSEEDVLKDTPLECQNRIKPIVKGLIAEATQQGRSSKSHADLTLGTLFLQLNQSNISDSETSYRIQITCLNKTYTGTSKVNFIAAYNALFSAKNTYNILEVWEDKDPYSLHTTASRM</sequence>
<reference evidence="1 2" key="1">
    <citation type="journal article" date="2022" name="Nat. Microbiol.">
        <title>The microbiome of a bacterivorous marine choanoflagellate contains a resource-demanding obligate bacterial associate.</title>
        <authorList>
            <person name="Needham D.M."/>
            <person name="Poirier C."/>
            <person name="Bachy C."/>
            <person name="George E.E."/>
            <person name="Wilken S."/>
            <person name="Yung C.C.M."/>
            <person name="Limardo A.J."/>
            <person name="Morando M."/>
            <person name="Sudek L."/>
            <person name="Malmstrom R.R."/>
            <person name="Keeling P.J."/>
            <person name="Santoro A.E."/>
            <person name="Worden A.Z."/>
        </authorList>
    </citation>
    <scope>NUCLEOTIDE SEQUENCE [LARGE SCALE GENOMIC DNA]</scope>
    <source>
        <strain evidence="1 2">Comchoano-2</strain>
    </source>
</reference>
<accession>A0ABT1L5X6</accession>
<evidence type="ECO:0000313" key="2">
    <source>
        <dbReference type="Proteomes" id="UP001320768"/>
    </source>
</evidence>
<dbReference type="RefSeq" id="WP_258568962.1">
    <property type="nucleotide sequence ID" value="NZ_JAKUDN010000001.1"/>
</dbReference>
<proteinExistence type="predicted"/>
<organism evidence="1 2">
    <name type="scientific">Candidatus Synchoanobacter obligatus</name>
    <dbReference type="NCBI Taxonomy" id="2919597"/>
    <lineage>
        <taxon>Bacteria</taxon>
        <taxon>Pseudomonadati</taxon>
        <taxon>Pseudomonadota</taxon>
        <taxon>Gammaproteobacteria</taxon>
        <taxon>Candidatus Comchoanobacterales</taxon>
        <taxon>Candidatus Comchoanobacteraceae</taxon>
        <taxon>Candidatus Synchoanobacter</taxon>
    </lineage>
</organism>
<name>A0ABT1L5X6_9GAMM</name>